<dbReference type="CDD" id="cd02440">
    <property type="entry name" value="AdoMet_MTases"/>
    <property type="match status" value="1"/>
</dbReference>
<dbReference type="AlphaFoldDB" id="A0A7C5QC34"/>
<evidence type="ECO:0000256" key="5">
    <source>
        <dbReference type="ARBA" id="ARBA00022694"/>
    </source>
</evidence>
<proteinExistence type="predicted"/>
<feature type="region of interest" description="Disordered" evidence="6">
    <location>
        <begin position="1"/>
        <end position="41"/>
    </location>
</feature>
<dbReference type="PANTHER" id="PTHR23245:SF36">
    <property type="entry name" value="TRNA (GUANINE(37)-N1)-METHYLTRANSFERASE"/>
    <property type="match status" value="1"/>
</dbReference>
<dbReference type="SUPFAM" id="SSF53335">
    <property type="entry name" value="S-adenosyl-L-methionine-dependent methyltransferases"/>
    <property type="match status" value="1"/>
</dbReference>
<dbReference type="Gene3D" id="3.30.300.110">
    <property type="entry name" value="Met-10+ protein-like domains"/>
    <property type="match status" value="1"/>
</dbReference>
<evidence type="ECO:0000313" key="8">
    <source>
        <dbReference type="EMBL" id="HHK67568.1"/>
    </source>
</evidence>
<evidence type="ECO:0000256" key="4">
    <source>
        <dbReference type="ARBA" id="ARBA00022691"/>
    </source>
</evidence>
<dbReference type="GO" id="GO:0005737">
    <property type="term" value="C:cytoplasm"/>
    <property type="evidence" value="ECO:0007669"/>
    <property type="project" value="TreeGrafter"/>
</dbReference>
<dbReference type="Pfam" id="PF18093">
    <property type="entry name" value="Trm5_N"/>
    <property type="match status" value="1"/>
</dbReference>
<sequence>MPQEGSPNPTSPRPAVQKHRKNQTTNQKTTQKRNHRNRYASQTTAKSIRWLIVLVVMADGGIRLAVKVAREMAETVRRQLIKQNLFDRSRCIVKTENYVLIPVLARPLDAFEVVEAELPSRKPLVETVLKASFDIVGSIAVINDMDMPRDKAEALAVEIVRHHPRVKTVLQKTGMVAGEERVAAYHVLHGEPVTETVHRESGCVFKVDLAKAFFNPRLSGERLRVASQAGENEAVLDMFAGVGPFSIIIARKKPSTTVYAVEKNPAAHQYLLTNIKLNKVEERVKPFLGDAAEIVPTHDTCFNRIIMNLPHQSIKYLPTALEKAAPNATIHLYVVEERNKPSTTRQTIAEISENISVVGERVVKETSPKAVIKAYDLLVTKA</sequence>
<evidence type="ECO:0000259" key="7">
    <source>
        <dbReference type="PROSITE" id="PS51684"/>
    </source>
</evidence>
<evidence type="ECO:0000256" key="6">
    <source>
        <dbReference type="SAM" id="MobiDB-lite"/>
    </source>
</evidence>
<keyword evidence="1" id="KW-0963">Cytoplasm</keyword>
<accession>A0A7C5QC34</accession>
<reference evidence="8" key="1">
    <citation type="journal article" date="2020" name="mSystems">
        <title>Genome- and Community-Level Interaction Insights into Carbon Utilization and Element Cycling Functions of Hydrothermarchaeota in Hydrothermal Sediment.</title>
        <authorList>
            <person name="Zhou Z."/>
            <person name="Liu Y."/>
            <person name="Xu W."/>
            <person name="Pan J."/>
            <person name="Luo Z.H."/>
            <person name="Li M."/>
        </authorList>
    </citation>
    <scope>NUCLEOTIDE SEQUENCE [LARGE SCALE GENOMIC DNA]</scope>
    <source>
        <strain evidence="8">SpSt-1056</strain>
    </source>
</reference>
<dbReference type="PANTHER" id="PTHR23245">
    <property type="entry name" value="TRNA METHYLTRANSFERASE"/>
    <property type="match status" value="1"/>
</dbReference>
<keyword evidence="3 8" id="KW-0808">Transferase</keyword>
<dbReference type="InterPro" id="IPR030382">
    <property type="entry name" value="MeTrfase_TRM5/TYW2"/>
</dbReference>
<protein>
    <submittedName>
        <fullName evidence="8">Class I SAM-dependent methyltransferase family protein</fullName>
    </submittedName>
</protein>
<dbReference type="Pfam" id="PF02475">
    <property type="entry name" value="TRM5-TYW2_MTfase"/>
    <property type="match status" value="1"/>
</dbReference>
<dbReference type="GO" id="GO:0002939">
    <property type="term" value="P:tRNA N1-guanine methylation"/>
    <property type="evidence" value="ECO:0007669"/>
    <property type="project" value="TreeGrafter"/>
</dbReference>
<dbReference type="Gene3D" id="3.30.70.2580">
    <property type="match status" value="1"/>
</dbReference>
<keyword evidence="2 8" id="KW-0489">Methyltransferase</keyword>
<dbReference type="PROSITE" id="PS51684">
    <property type="entry name" value="SAM_MT_TRM5_TYW2"/>
    <property type="match status" value="1"/>
</dbReference>
<keyword evidence="5" id="KW-0819">tRNA processing</keyword>
<evidence type="ECO:0000256" key="2">
    <source>
        <dbReference type="ARBA" id="ARBA00022603"/>
    </source>
</evidence>
<evidence type="ECO:0000256" key="3">
    <source>
        <dbReference type="ARBA" id="ARBA00022679"/>
    </source>
</evidence>
<dbReference type="InterPro" id="IPR029063">
    <property type="entry name" value="SAM-dependent_MTases_sf"/>
</dbReference>
<keyword evidence="4" id="KW-0949">S-adenosyl-L-methionine</keyword>
<feature type="domain" description="SAM-dependent methyltransferase TRM5/TYW2-type" evidence="7">
    <location>
        <begin position="133"/>
        <end position="381"/>
    </location>
</feature>
<evidence type="ECO:0000256" key="1">
    <source>
        <dbReference type="ARBA" id="ARBA00022490"/>
    </source>
</evidence>
<comment type="caution">
    <text evidence="8">The sequence shown here is derived from an EMBL/GenBank/DDBJ whole genome shotgun (WGS) entry which is preliminary data.</text>
</comment>
<dbReference type="InterPro" id="IPR056743">
    <property type="entry name" value="TRM5-TYW2-like_MTfase"/>
</dbReference>
<organism evidence="8">
    <name type="scientific">Caldiarchaeum subterraneum</name>
    <dbReference type="NCBI Taxonomy" id="311458"/>
    <lineage>
        <taxon>Archaea</taxon>
        <taxon>Nitrososphaerota</taxon>
        <taxon>Candidatus Caldarchaeales</taxon>
        <taxon>Candidatus Caldarchaeaceae</taxon>
        <taxon>Candidatus Caldarchaeum</taxon>
    </lineage>
</organism>
<name>A0A7C5QC34_CALS0</name>
<dbReference type="EMBL" id="DRWN01000004">
    <property type="protein sequence ID" value="HHK67568.1"/>
    <property type="molecule type" value="Genomic_DNA"/>
</dbReference>
<dbReference type="InterPro" id="IPR056744">
    <property type="entry name" value="TRM5/TYW2-like_N"/>
</dbReference>
<dbReference type="GO" id="GO:0008175">
    <property type="term" value="F:tRNA methyltransferase activity"/>
    <property type="evidence" value="ECO:0007669"/>
    <property type="project" value="TreeGrafter"/>
</dbReference>
<dbReference type="Gene3D" id="3.40.50.150">
    <property type="entry name" value="Vaccinia Virus protein VP39"/>
    <property type="match status" value="1"/>
</dbReference>
<dbReference type="InterPro" id="IPR040601">
    <property type="entry name" value="Trm5a/b_N"/>
</dbReference>
<gene>
    <name evidence="8" type="ORF">ENM11_00215</name>
</gene>
<dbReference type="Pfam" id="PF25133">
    <property type="entry name" value="TYW2_N_2"/>
    <property type="match status" value="1"/>
</dbReference>